<evidence type="ECO:0000256" key="10">
    <source>
        <dbReference type="HAMAP-Rule" id="MF_00435"/>
    </source>
</evidence>
<feature type="binding site" evidence="10">
    <location>
        <position position="195"/>
    </location>
    <ligand>
        <name>Mg(2+)</name>
        <dbReference type="ChEBI" id="CHEBI:18420"/>
        <label>1</label>
    </ligand>
</feature>
<dbReference type="PIRSF" id="PIRSF000116">
    <property type="entry name" value="IlvC_gammaproteo"/>
    <property type="match status" value="1"/>
</dbReference>
<evidence type="ECO:0000256" key="5">
    <source>
        <dbReference type="ARBA" id="ARBA00022723"/>
    </source>
</evidence>
<comment type="similarity">
    <text evidence="3 10 11">Belongs to the ketol-acid reductoisomerase family.</text>
</comment>
<dbReference type="EC" id="1.1.1.86" evidence="10"/>
<dbReference type="InterPro" id="IPR013023">
    <property type="entry name" value="KARI"/>
</dbReference>
<feature type="binding site" evidence="10">
    <location>
        <begin position="25"/>
        <end position="28"/>
    </location>
    <ligand>
        <name>NADP(+)</name>
        <dbReference type="ChEBI" id="CHEBI:58349"/>
    </ligand>
</feature>
<dbReference type="PANTHER" id="PTHR21371:SF1">
    <property type="entry name" value="KETOL-ACID REDUCTOISOMERASE, MITOCHONDRIAL"/>
    <property type="match status" value="1"/>
</dbReference>
<dbReference type="Proteomes" id="UP001212097">
    <property type="component" value="Chromosome"/>
</dbReference>
<gene>
    <name evidence="10 14" type="primary">ilvC</name>
    <name evidence="14" type="ORF">O6R08_06190</name>
</gene>
<feature type="binding site" evidence="10">
    <location>
        <position position="51"/>
    </location>
    <ligand>
        <name>NADP(+)</name>
        <dbReference type="ChEBI" id="CHEBI:58349"/>
    </ligand>
</feature>
<evidence type="ECO:0000256" key="8">
    <source>
        <dbReference type="ARBA" id="ARBA00023002"/>
    </source>
</evidence>
<dbReference type="PROSITE" id="PS51850">
    <property type="entry name" value="KARI_N"/>
    <property type="match status" value="1"/>
</dbReference>
<dbReference type="PROSITE" id="PS51851">
    <property type="entry name" value="KARI_C"/>
    <property type="match status" value="1"/>
</dbReference>
<evidence type="ECO:0000313" key="14">
    <source>
        <dbReference type="EMBL" id="WCC79147.1"/>
    </source>
</evidence>
<name>A0ABY7QVP6_9ACTN</name>
<feature type="domain" description="KARI N-terminal Rossmann" evidence="12">
    <location>
        <begin position="1"/>
        <end position="182"/>
    </location>
</feature>
<evidence type="ECO:0000256" key="9">
    <source>
        <dbReference type="ARBA" id="ARBA00023304"/>
    </source>
</evidence>
<comment type="catalytic activity">
    <reaction evidence="10">
        <text>(2R,3R)-2,3-dihydroxy-3-methylpentanoate + NADP(+) = (S)-2-ethyl-2-hydroxy-3-oxobutanoate + NADPH + H(+)</text>
        <dbReference type="Rhea" id="RHEA:13493"/>
        <dbReference type="ChEBI" id="CHEBI:15378"/>
        <dbReference type="ChEBI" id="CHEBI:49256"/>
        <dbReference type="ChEBI" id="CHEBI:49258"/>
        <dbReference type="ChEBI" id="CHEBI:57783"/>
        <dbReference type="ChEBI" id="CHEBI:58349"/>
        <dbReference type="EC" id="1.1.1.86"/>
    </reaction>
</comment>
<dbReference type="EMBL" id="CP115668">
    <property type="protein sequence ID" value="WCC79147.1"/>
    <property type="molecule type" value="Genomic_DNA"/>
</dbReference>
<accession>A0ABY7QVP6</accession>
<feature type="binding site" evidence="10">
    <location>
        <position position="134"/>
    </location>
    <ligand>
        <name>NADP(+)</name>
        <dbReference type="ChEBI" id="CHEBI:58349"/>
    </ligand>
</feature>
<reference evidence="14 15" key="2">
    <citation type="submission" date="2023-06" db="EMBL/GenBank/DDBJ databases">
        <title>The Gram-positive Non-spore-bearing Anaerobic Bacilli of Human Feces.</title>
        <authorList>
            <person name="Eggerth A.H."/>
        </authorList>
    </citation>
    <scope>NUCLEOTIDE SEQUENCE [LARGE SCALE GENOMIC DNA]</scope>
    <source>
        <strain evidence="14 15">CBA3108</strain>
    </source>
</reference>
<keyword evidence="9 10" id="KW-0100">Branched-chain amino acid biosynthesis</keyword>
<comment type="caution">
    <text evidence="10 11">Lacks conserved residue(s) required for the propagation of feature annotation.</text>
</comment>
<evidence type="ECO:0000256" key="7">
    <source>
        <dbReference type="ARBA" id="ARBA00022857"/>
    </source>
</evidence>
<comment type="function">
    <text evidence="10">Involved in the biosynthesis of branched-chain amino acids (BCAA). Catalyzes an alkyl-migration followed by a ketol-acid reduction of (S)-2-acetolactate (S2AL) to yield (R)-2,3-dihydroxy-isovalerate. In the isomerase reaction, S2AL is rearranged via a Mg-dependent methyl migration to produce 3-hydroxy-3-methyl-2-ketobutyrate (HMKB). In the reductase reaction, this 2-ketoacid undergoes a metal-dependent reduction by NADPH to yield (R)-2,3-dihydroxy-isovalerate.</text>
</comment>
<dbReference type="Gene3D" id="6.10.240.10">
    <property type="match status" value="1"/>
</dbReference>
<evidence type="ECO:0000256" key="3">
    <source>
        <dbReference type="ARBA" id="ARBA00010318"/>
    </source>
</evidence>
<evidence type="ECO:0000256" key="1">
    <source>
        <dbReference type="ARBA" id="ARBA00004864"/>
    </source>
</evidence>
<evidence type="ECO:0000313" key="15">
    <source>
        <dbReference type="Proteomes" id="UP001212097"/>
    </source>
</evidence>
<dbReference type="InterPro" id="IPR008927">
    <property type="entry name" value="6-PGluconate_DH-like_C_sf"/>
</dbReference>
<comment type="cofactor">
    <cofactor evidence="10">
        <name>Mg(2+)</name>
        <dbReference type="ChEBI" id="CHEBI:18420"/>
    </cofactor>
    <text evidence="10">Binds 2 magnesium ions per subunit.</text>
</comment>
<keyword evidence="4 10" id="KW-0028">Amino-acid biosynthesis</keyword>
<evidence type="ECO:0000259" key="13">
    <source>
        <dbReference type="PROSITE" id="PS51851"/>
    </source>
</evidence>
<sequence length="340" mass="36696">MATIYHNDDADLSIIQDRQVAIIGYGSQGHAHALNLRDSGVDVRVGLPEGSSAIAEAEAEGLRVLPIDQACQEADVIMVLAPVQDQPQLYSEQIAPHLEHGDALFFAHGLNVHFGYITAPEGVDVSMVALTTPGHIARREYADGRGVPVLVCVGQDASGAAWDLTTSYAKALGGLRAGGIETTFREETETNLFGEQTVLGGLTHLVEAGFQTLVDAGYQPEMAYVQVCHEMNTIVDLFIEGGLSKLRRSMGEIAEYGDYVSGPRIVDDHVKENMRAVLDDIQTGAFAKRFIDDQNAGAPELTKLREDRANHPIESTGKQIGAMYSRLSTDEDWAGGSRAF</sequence>
<evidence type="ECO:0000256" key="4">
    <source>
        <dbReference type="ARBA" id="ARBA00022605"/>
    </source>
</evidence>
<keyword evidence="5 10" id="KW-0479">Metal-binding</keyword>
<dbReference type="Pfam" id="PF07991">
    <property type="entry name" value="KARI_N"/>
    <property type="match status" value="1"/>
</dbReference>
<feature type="binding site" evidence="10">
    <location>
        <position position="230"/>
    </location>
    <ligand>
        <name>Mg(2+)</name>
        <dbReference type="ChEBI" id="CHEBI:18420"/>
        <label>2</label>
    </ligand>
</feature>
<dbReference type="RefSeq" id="WP_271417353.1">
    <property type="nucleotide sequence ID" value="NZ_CP115668.1"/>
</dbReference>
<evidence type="ECO:0000259" key="12">
    <source>
        <dbReference type="PROSITE" id="PS51850"/>
    </source>
</evidence>
<dbReference type="NCBIfam" id="NF004017">
    <property type="entry name" value="PRK05479.1"/>
    <property type="match status" value="1"/>
</dbReference>
<reference evidence="14 15" key="1">
    <citation type="submission" date="2023-01" db="EMBL/GenBank/DDBJ databases">
        <authorList>
            <person name="Lee S.H."/>
            <person name="Jung H.S."/>
            <person name="Yun J.U."/>
        </authorList>
    </citation>
    <scope>NUCLEOTIDE SEQUENCE [LARGE SCALE GENOMIC DNA]</scope>
    <source>
        <strain evidence="14 15">CBA3108</strain>
    </source>
</reference>
<dbReference type="NCBIfam" id="TIGR00465">
    <property type="entry name" value="ilvC"/>
    <property type="match status" value="1"/>
</dbReference>
<dbReference type="Gene3D" id="3.40.50.720">
    <property type="entry name" value="NAD(P)-binding Rossmann-like Domain"/>
    <property type="match status" value="1"/>
</dbReference>
<dbReference type="InterPro" id="IPR014359">
    <property type="entry name" value="KARI_prok"/>
</dbReference>
<dbReference type="GO" id="GO:0004455">
    <property type="term" value="F:ketol-acid reductoisomerase activity"/>
    <property type="evidence" value="ECO:0007669"/>
    <property type="project" value="UniProtKB-EC"/>
</dbReference>
<dbReference type="HAMAP" id="MF_00435">
    <property type="entry name" value="IlvC"/>
    <property type="match status" value="1"/>
</dbReference>
<dbReference type="PANTHER" id="PTHR21371">
    <property type="entry name" value="KETOL-ACID REDUCTOISOMERASE, MITOCHONDRIAL"/>
    <property type="match status" value="1"/>
</dbReference>
<evidence type="ECO:0000256" key="2">
    <source>
        <dbReference type="ARBA" id="ARBA00004885"/>
    </source>
</evidence>
<evidence type="ECO:0000256" key="6">
    <source>
        <dbReference type="ARBA" id="ARBA00022842"/>
    </source>
</evidence>
<keyword evidence="6 10" id="KW-0460">Magnesium</keyword>
<dbReference type="SUPFAM" id="SSF48179">
    <property type="entry name" value="6-phosphogluconate dehydrogenase C-terminal domain-like"/>
    <property type="match status" value="1"/>
</dbReference>
<keyword evidence="7 10" id="KW-0521">NADP</keyword>
<feature type="domain" description="KARI C-terminal knotted" evidence="13">
    <location>
        <begin position="183"/>
        <end position="327"/>
    </location>
</feature>
<keyword evidence="15" id="KW-1185">Reference proteome</keyword>
<organism evidence="14 15">
    <name type="scientific">Cutibacterium equinum</name>
    <dbReference type="NCBI Taxonomy" id="3016342"/>
    <lineage>
        <taxon>Bacteria</taxon>
        <taxon>Bacillati</taxon>
        <taxon>Actinomycetota</taxon>
        <taxon>Actinomycetes</taxon>
        <taxon>Propionibacteriales</taxon>
        <taxon>Propionibacteriaceae</taxon>
        <taxon>Cutibacterium</taxon>
    </lineage>
</organism>
<proteinExistence type="inferred from homology"/>
<dbReference type="InterPro" id="IPR036291">
    <property type="entry name" value="NAD(P)-bd_dom_sf"/>
</dbReference>
<comment type="catalytic activity">
    <reaction evidence="10">
        <text>(2R)-2,3-dihydroxy-3-methylbutanoate + NADP(+) = (2S)-2-acetolactate + NADPH + H(+)</text>
        <dbReference type="Rhea" id="RHEA:22068"/>
        <dbReference type="ChEBI" id="CHEBI:15378"/>
        <dbReference type="ChEBI" id="CHEBI:49072"/>
        <dbReference type="ChEBI" id="CHEBI:57783"/>
        <dbReference type="ChEBI" id="CHEBI:58349"/>
        <dbReference type="ChEBI" id="CHEBI:58476"/>
        <dbReference type="EC" id="1.1.1.86"/>
    </reaction>
</comment>
<comment type="pathway">
    <text evidence="2 10">Amino-acid biosynthesis; L-isoleucine biosynthesis; L-isoleucine from 2-oxobutanoate: step 2/4.</text>
</comment>
<comment type="pathway">
    <text evidence="1 10">Amino-acid biosynthesis; L-valine biosynthesis; L-valine from pyruvate: step 2/4.</text>
</comment>
<feature type="active site" evidence="10">
    <location>
        <position position="108"/>
    </location>
</feature>
<dbReference type="Pfam" id="PF01450">
    <property type="entry name" value="KARI_C"/>
    <property type="match status" value="1"/>
</dbReference>
<dbReference type="InterPro" id="IPR013116">
    <property type="entry name" value="KARI_N"/>
</dbReference>
<dbReference type="SUPFAM" id="SSF51735">
    <property type="entry name" value="NAD(P)-binding Rossmann-fold domains"/>
    <property type="match status" value="1"/>
</dbReference>
<evidence type="ECO:0000256" key="11">
    <source>
        <dbReference type="PROSITE-ProRule" id="PRU01198"/>
    </source>
</evidence>
<dbReference type="InterPro" id="IPR000506">
    <property type="entry name" value="KARI_C"/>
</dbReference>
<keyword evidence="8 10" id="KW-0560">Oxidoreductase</keyword>
<protein>
    <recommendedName>
        <fullName evidence="10">Ketol-acid reductoisomerase (NADP(+))</fullName>
        <shortName evidence="10">KARI</shortName>
        <ecNumber evidence="10">1.1.1.86</ecNumber>
    </recommendedName>
    <alternativeName>
        <fullName evidence="10">Acetohydroxy-acid isomeroreductase</fullName>
        <shortName evidence="10">AHIR</shortName>
    </alternativeName>
    <alternativeName>
        <fullName evidence="10">Alpha-keto-beta-hydroxylacyl reductoisomerase</fullName>
    </alternativeName>
</protein>